<evidence type="ECO:0000256" key="3">
    <source>
        <dbReference type="ARBA" id="ARBA00022729"/>
    </source>
</evidence>
<dbReference type="SMART" id="SM00812">
    <property type="entry name" value="Alpha_L_fucos"/>
    <property type="match status" value="1"/>
</dbReference>
<comment type="similarity">
    <text evidence="1">Belongs to the glycosyl hydrolase 29 family.</text>
</comment>
<keyword evidence="4" id="KW-0378">Hydrolase</keyword>
<evidence type="ECO:0000256" key="5">
    <source>
        <dbReference type="ARBA" id="ARBA00023295"/>
    </source>
</evidence>
<dbReference type="InterPro" id="IPR017853">
    <property type="entry name" value="GH"/>
</dbReference>
<dbReference type="Gene3D" id="3.20.20.80">
    <property type="entry name" value="Glycosidases"/>
    <property type="match status" value="1"/>
</dbReference>
<dbReference type="GO" id="GO:0004560">
    <property type="term" value="F:alpha-L-fucosidase activity"/>
    <property type="evidence" value="ECO:0007669"/>
    <property type="project" value="InterPro"/>
</dbReference>
<dbReference type="Pfam" id="PF01120">
    <property type="entry name" value="Alpha_L_fucos"/>
    <property type="match status" value="1"/>
</dbReference>
<dbReference type="InterPro" id="IPR031919">
    <property type="entry name" value="Fucosidase_C"/>
</dbReference>
<dbReference type="Proteomes" id="UP000182248">
    <property type="component" value="Unassembled WGS sequence"/>
</dbReference>
<evidence type="ECO:0000256" key="2">
    <source>
        <dbReference type="ARBA" id="ARBA00012662"/>
    </source>
</evidence>
<reference evidence="8 9" key="1">
    <citation type="submission" date="2016-11" db="EMBL/GenBank/DDBJ databases">
        <authorList>
            <person name="Jaros S."/>
            <person name="Januszkiewicz K."/>
            <person name="Wedrychowicz H."/>
        </authorList>
    </citation>
    <scope>NUCLEOTIDE SEQUENCE [LARGE SCALE GENOMIC DNA]</scope>
    <source>
        <strain evidence="8 9">CGMCC 1.12145</strain>
    </source>
</reference>
<dbReference type="GO" id="GO:0006004">
    <property type="term" value="P:fucose metabolic process"/>
    <property type="evidence" value="ECO:0007669"/>
    <property type="project" value="TreeGrafter"/>
</dbReference>
<evidence type="ECO:0000259" key="6">
    <source>
        <dbReference type="Pfam" id="PF01120"/>
    </source>
</evidence>
<dbReference type="Pfam" id="PF16757">
    <property type="entry name" value="Fucosidase_C"/>
    <property type="match status" value="1"/>
</dbReference>
<dbReference type="GO" id="GO:0016139">
    <property type="term" value="P:glycoside catabolic process"/>
    <property type="evidence" value="ECO:0007669"/>
    <property type="project" value="TreeGrafter"/>
</dbReference>
<dbReference type="PANTHER" id="PTHR10030:SF37">
    <property type="entry name" value="ALPHA-L-FUCOSIDASE-RELATED"/>
    <property type="match status" value="1"/>
</dbReference>
<name>A0A1K1QX90_9FLAO</name>
<keyword evidence="3" id="KW-0732">Signal</keyword>
<dbReference type="PANTHER" id="PTHR10030">
    <property type="entry name" value="ALPHA-L-FUCOSIDASE"/>
    <property type="match status" value="1"/>
</dbReference>
<dbReference type="InterPro" id="IPR057739">
    <property type="entry name" value="Glyco_hydro_29_N"/>
</dbReference>
<evidence type="ECO:0000256" key="1">
    <source>
        <dbReference type="ARBA" id="ARBA00007951"/>
    </source>
</evidence>
<evidence type="ECO:0000313" key="9">
    <source>
        <dbReference type="Proteomes" id="UP000182248"/>
    </source>
</evidence>
<evidence type="ECO:0000256" key="4">
    <source>
        <dbReference type="ARBA" id="ARBA00022801"/>
    </source>
</evidence>
<proteinExistence type="inferred from homology"/>
<evidence type="ECO:0000259" key="7">
    <source>
        <dbReference type="Pfam" id="PF16757"/>
    </source>
</evidence>
<dbReference type="EMBL" id="FPJE01000016">
    <property type="protein sequence ID" value="SFW64235.1"/>
    <property type="molecule type" value="Genomic_DNA"/>
</dbReference>
<keyword evidence="9" id="KW-1185">Reference proteome</keyword>
<dbReference type="AlphaFoldDB" id="A0A1K1QX90"/>
<feature type="domain" description="Glycoside hydrolase family 29 N-terminal" evidence="6">
    <location>
        <begin position="91"/>
        <end position="490"/>
    </location>
</feature>
<dbReference type="GO" id="GO:0005764">
    <property type="term" value="C:lysosome"/>
    <property type="evidence" value="ECO:0007669"/>
    <property type="project" value="TreeGrafter"/>
</dbReference>
<protein>
    <recommendedName>
        <fullName evidence="2">alpha-L-fucosidase</fullName>
        <ecNumber evidence="2">3.2.1.51</ecNumber>
    </recommendedName>
</protein>
<dbReference type="STRING" id="1150368.SAMN02927921_02922"/>
<feature type="domain" description="Alpha-L-fucosidase C-terminal" evidence="7">
    <location>
        <begin position="532"/>
        <end position="612"/>
    </location>
</feature>
<dbReference type="InterPro" id="IPR000933">
    <property type="entry name" value="Glyco_hydro_29"/>
</dbReference>
<dbReference type="InterPro" id="IPR013780">
    <property type="entry name" value="Glyco_hydro_b"/>
</dbReference>
<sequence>MFTLLLFVLILYDKHDKITEYKIQIMKTPNIILILICTLFLQISQSQNPTHSSDANLLVSFPVIPEKKPLNSVEMGDWKSFPEITLDIPIAEGPFKPTWESIEENYPGEPAWLREAKFGIWVHFGPQSAGKSGDWYARNLYKSNKIAYKNHLKRYGHPSEVGYKEVLRDWNPTKLDPAKLTKIYQDAGARFLMVQGVHHDQFDLWNSRYQPWNSVNMGPKRDLIEEWAKASRATGMRFGVTFHHEYSWWWWQTAFGSDKEGDKKGVPYDGNLTLADGKGKWWEGYDPRLLYGIDLREYKGVEENAHHDWSPPPAGIFTNHLEYAKWYTTQWALRMMDVVEHYDPDFIYTDGTVQGPFTGNGTGTGIKANAMPLVMADFYNRTLQRRGEVNTFSIVKFRHKTNGTVNTEEFGVPEKINTDQPWIAEAPVGDWFYAPDFTYDSGMMIRYIIEAIARDGNAALCISILPDGSLDEGSIKMLKEVGIWMRRNGEAVYGSHAWTIPGEGEIINGKLKMLPGGALRKKHAEFKFDDQDFRFTIGKNGKLYIFCMTVPDPGTQLKIKSLGMNAKYLGKTIKKIKLLGYEGPLKWKQEADGLSVICPAQMPFETSIVFEIE</sequence>
<dbReference type="Gene3D" id="2.60.40.1180">
    <property type="entry name" value="Golgi alpha-mannosidase II"/>
    <property type="match status" value="1"/>
</dbReference>
<dbReference type="EC" id="3.2.1.51" evidence="2"/>
<accession>A0A1K1QX90</accession>
<organism evidence="8 9">
    <name type="scientific">Sinomicrobium oceani</name>
    <dbReference type="NCBI Taxonomy" id="1150368"/>
    <lineage>
        <taxon>Bacteria</taxon>
        <taxon>Pseudomonadati</taxon>
        <taxon>Bacteroidota</taxon>
        <taxon>Flavobacteriia</taxon>
        <taxon>Flavobacteriales</taxon>
        <taxon>Flavobacteriaceae</taxon>
        <taxon>Sinomicrobium</taxon>
    </lineage>
</organism>
<keyword evidence="5" id="KW-0326">Glycosidase</keyword>
<dbReference type="SUPFAM" id="SSF51445">
    <property type="entry name" value="(Trans)glycosidases"/>
    <property type="match status" value="1"/>
</dbReference>
<gene>
    <name evidence="8" type="ORF">SAMN02927921_02922</name>
</gene>
<evidence type="ECO:0000313" key="8">
    <source>
        <dbReference type="EMBL" id="SFW64235.1"/>
    </source>
</evidence>